<dbReference type="GO" id="GO:0140740">
    <property type="term" value="F:ADP-riboxanase activity"/>
    <property type="evidence" value="ECO:0007669"/>
    <property type="project" value="UniProtKB-ARBA"/>
</dbReference>
<name>A0ABD7YP45_9VIBR</name>
<keyword evidence="4" id="KW-0677">Repeat</keyword>
<evidence type="ECO:0000256" key="8">
    <source>
        <dbReference type="ARBA" id="ARBA00029451"/>
    </source>
</evidence>
<dbReference type="GO" id="GO:0005576">
    <property type="term" value="C:extracellular region"/>
    <property type="evidence" value="ECO:0007669"/>
    <property type="project" value="UniProtKB-SubCell"/>
</dbReference>
<evidence type="ECO:0000256" key="1">
    <source>
        <dbReference type="ARBA" id="ARBA00004613"/>
    </source>
</evidence>
<proteinExistence type="inferred from homology"/>
<dbReference type="Gene3D" id="1.25.40.20">
    <property type="entry name" value="Ankyrin repeat-containing domain"/>
    <property type="match status" value="1"/>
</dbReference>
<keyword evidence="5" id="KW-0843">Virulence</keyword>
<keyword evidence="2" id="KW-0964">Secreted</keyword>
<evidence type="ECO:0000256" key="5">
    <source>
        <dbReference type="ARBA" id="ARBA00023026"/>
    </source>
</evidence>
<reference evidence="10 11" key="1">
    <citation type="submission" date="2022-02" db="EMBL/GenBank/DDBJ databases">
        <title>Emergence and expansion in Europe of a Vibrio aestuarianus clonal complex pathogenic for oysters.</title>
        <authorList>
            <person name="Mesnil A."/>
            <person name="Travers M.-A."/>
        </authorList>
    </citation>
    <scope>NUCLEOTIDE SEQUENCE [LARGE SCALE GENOMIC DNA]</scope>
    <source>
        <strain evidence="10 11">U17</strain>
    </source>
</reference>
<protein>
    <submittedName>
        <fullName evidence="10">T3SS effector OspC family protein</fullName>
    </submittedName>
</protein>
<accession>A0ABD7YP45</accession>
<sequence length="476" mass="54437">MYTTPLQLSPTIIKSNSDVSPKTIPNKIRSIKYAHSADGSKIPYYRGNEEGAIKSSDCIKRFLRKAVAAQSYSKMLSEGEVFKRLNIDLPPLQPRDKASFATLEHFDNISRDNLASIKGKTQNLTTQEQKLLKKVVNTPVHFRHQSNSNFSTQTIMSLDMLKSTGIATGKNTYSMDEKELGNQDFVFFGVEFSDDESQLPLNTLHTTFDFGANAYITKQPFPHGYLTLTDHFDNIVPPALLHEHQVFIQQFGVVRNEVWRTIHGTKGQNDVPMYNTRDMKLALGLHLINFLRKSKDDKFKRFVLNENLDSRGLDRVINFVFQPEFHVPRIVNIGKFRKVKLRKMELEEAIKASNVKEMAIYINNKDDACKAMSIAIVNSKLDIVEYLFSEFNFTKADVSKMTGSFEDIEYSLSKCSANHKILKIFLERGLVDPNHTFKQLNYGMTMLDNAIKYADKEMIKILKEHGARQGKLKSPW</sequence>
<evidence type="ECO:0000313" key="11">
    <source>
        <dbReference type="Proteomes" id="UP001241226"/>
    </source>
</evidence>
<dbReference type="EMBL" id="CP118712">
    <property type="protein sequence ID" value="WGK86673.1"/>
    <property type="molecule type" value="Genomic_DNA"/>
</dbReference>
<comment type="catalytic activity">
    <reaction evidence="9">
        <text>L-arginyl-[protein] + NAD(+) = ADP-riboxanated L-argininyl-[protein] + nicotinamide + NH4(+) + H(+)</text>
        <dbReference type="Rhea" id="RHEA:69500"/>
        <dbReference type="Rhea" id="RHEA-COMP:10532"/>
        <dbReference type="Rhea" id="RHEA-COMP:17719"/>
        <dbReference type="ChEBI" id="CHEBI:15378"/>
        <dbReference type="ChEBI" id="CHEBI:17154"/>
        <dbReference type="ChEBI" id="CHEBI:28938"/>
        <dbReference type="ChEBI" id="CHEBI:29965"/>
        <dbReference type="ChEBI" id="CHEBI:57540"/>
        <dbReference type="ChEBI" id="CHEBI:184300"/>
    </reaction>
    <physiologicalReaction direction="left-to-right" evidence="9">
        <dbReference type="Rhea" id="RHEA:69501"/>
    </physiologicalReaction>
</comment>
<dbReference type="AlphaFoldDB" id="A0ABD7YP45"/>
<comment type="similarity">
    <text evidence="8">Belongs to the OspC family.</text>
</comment>
<evidence type="ECO:0000256" key="3">
    <source>
        <dbReference type="ARBA" id="ARBA00022656"/>
    </source>
</evidence>
<dbReference type="InterPro" id="IPR036770">
    <property type="entry name" value="Ankyrin_rpt-contain_sf"/>
</dbReference>
<dbReference type="Pfam" id="PF06128">
    <property type="entry name" value="Shigella_OspC"/>
    <property type="match status" value="1"/>
</dbReference>
<dbReference type="Proteomes" id="UP001241226">
    <property type="component" value="Chromosome 2"/>
</dbReference>
<organism evidence="10 11">
    <name type="scientific">Vibrio aestuarianus</name>
    <dbReference type="NCBI Taxonomy" id="28171"/>
    <lineage>
        <taxon>Bacteria</taxon>
        <taxon>Pseudomonadati</taxon>
        <taxon>Pseudomonadota</taxon>
        <taxon>Gammaproteobacteria</taxon>
        <taxon>Vibrionales</taxon>
        <taxon>Vibrionaceae</taxon>
        <taxon>Vibrio</taxon>
    </lineage>
</organism>
<evidence type="ECO:0000313" key="10">
    <source>
        <dbReference type="EMBL" id="WGK86673.1"/>
    </source>
</evidence>
<evidence type="ECO:0000256" key="6">
    <source>
        <dbReference type="ARBA" id="ARBA00023043"/>
    </source>
</evidence>
<dbReference type="RefSeq" id="WP_261927185.1">
    <property type="nucleotide sequence ID" value="NZ_CALYLG010000266.1"/>
</dbReference>
<gene>
    <name evidence="10" type="ORF">PYE67_17120</name>
</gene>
<dbReference type="GO" id="GO:0090729">
    <property type="term" value="F:toxin activity"/>
    <property type="evidence" value="ECO:0007669"/>
    <property type="project" value="UniProtKB-KW"/>
</dbReference>
<evidence type="ECO:0000256" key="4">
    <source>
        <dbReference type="ARBA" id="ARBA00022737"/>
    </source>
</evidence>
<keyword evidence="3" id="KW-0800">Toxin</keyword>
<dbReference type="SUPFAM" id="SSF48403">
    <property type="entry name" value="Ankyrin repeat"/>
    <property type="match status" value="1"/>
</dbReference>
<evidence type="ECO:0000256" key="2">
    <source>
        <dbReference type="ARBA" id="ARBA00022525"/>
    </source>
</evidence>
<keyword evidence="6" id="KW-0040">ANK repeat</keyword>
<dbReference type="InterPro" id="IPR010366">
    <property type="entry name" value="OspC1-4"/>
</dbReference>
<evidence type="ECO:0000256" key="7">
    <source>
        <dbReference type="ARBA" id="ARBA00023239"/>
    </source>
</evidence>
<keyword evidence="7" id="KW-0456">Lyase</keyword>
<evidence type="ECO:0000256" key="9">
    <source>
        <dbReference type="ARBA" id="ARBA00047641"/>
    </source>
</evidence>
<comment type="subcellular location">
    <subcellularLocation>
        <location evidence="1">Secreted</location>
    </subcellularLocation>
</comment>